<accession>A0AAU7JX74</accession>
<evidence type="ECO:0000256" key="2">
    <source>
        <dbReference type="ARBA" id="ARBA00022801"/>
    </source>
</evidence>
<dbReference type="SUPFAM" id="SSF55729">
    <property type="entry name" value="Acyl-CoA N-acyltransferases (Nat)"/>
    <property type="match status" value="1"/>
</dbReference>
<evidence type="ECO:0000256" key="1">
    <source>
        <dbReference type="ARBA" id="ARBA00001946"/>
    </source>
</evidence>
<feature type="region of interest" description="Disordered" evidence="3">
    <location>
        <begin position="350"/>
        <end position="370"/>
    </location>
</feature>
<dbReference type="InterPro" id="IPR015797">
    <property type="entry name" value="NUDIX_hydrolase-like_dom_sf"/>
</dbReference>
<dbReference type="PROSITE" id="PS51462">
    <property type="entry name" value="NUDIX"/>
    <property type="match status" value="1"/>
</dbReference>
<dbReference type="EMBL" id="CP157483">
    <property type="protein sequence ID" value="XBO44484.1"/>
    <property type="molecule type" value="Genomic_DNA"/>
</dbReference>
<name>A0AAU7JX74_9MICO</name>
<protein>
    <submittedName>
        <fullName evidence="6">GNAT family N-acetyltransferase</fullName>
        <ecNumber evidence="6">2.3.1.-</ecNumber>
    </submittedName>
</protein>
<evidence type="ECO:0000256" key="3">
    <source>
        <dbReference type="SAM" id="MobiDB-lite"/>
    </source>
</evidence>
<evidence type="ECO:0000313" key="6">
    <source>
        <dbReference type="EMBL" id="XBO44484.1"/>
    </source>
</evidence>
<dbReference type="Gene3D" id="3.40.630.30">
    <property type="match status" value="1"/>
</dbReference>
<comment type="cofactor">
    <cofactor evidence="1">
        <name>Mg(2+)</name>
        <dbReference type="ChEBI" id="CHEBI:18420"/>
    </cofactor>
</comment>
<sequence length="370" mass="39451">MPTPDFILALRDKVGTDLLWLTGVTAVVRNDHGEVLLGRRADNGQWALVSGILEPGEQPAVGLAREIEEETGVVARVEALTGVWTLPEQGYPNGDRAQYLDLCFLARHVAGEARVNDDESLEVGWFALDALPEPLMDRARVRLERALAFDGTTWFDTGSATATAHDQHGYAAVPGLAAPVTHAGERDLAPLATLADGDGEVVLRRAVRTDVPAIVSLLADDVIGAGREDGRDLGVYLDAFEDVDADPRHLLVVLEADSAVAGTMQLTFLPGLSRGGALRCQVEAVRVSPTLRGRGLGEAMLRWAVEESRRRGCAVVQLTTDKRRTDAQRFYVERLGFTMSHEGLKLGLGAPPAPGVQASGVPTATAGSAS</sequence>
<dbReference type="Gene3D" id="3.90.79.10">
    <property type="entry name" value="Nucleoside Triphosphate Pyrophosphohydrolase"/>
    <property type="match status" value="1"/>
</dbReference>
<proteinExistence type="predicted"/>
<reference evidence="6" key="1">
    <citation type="submission" date="2024-05" db="EMBL/GenBank/DDBJ databases">
        <authorList>
            <person name="Kim S."/>
            <person name="Heo J."/>
            <person name="Choi H."/>
            <person name="Choi Y."/>
            <person name="Kwon S.-W."/>
            <person name="Kim Y."/>
        </authorList>
    </citation>
    <scope>NUCLEOTIDE SEQUENCE</scope>
    <source>
        <strain evidence="6">KACC 23699</strain>
    </source>
</reference>
<dbReference type="EC" id="2.3.1.-" evidence="6"/>
<dbReference type="Pfam" id="PF00293">
    <property type="entry name" value="NUDIX"/>
    <property type="match status" value="1"/>
</dbReference>
<dbReference type="GO" id="GO:0016787">
    <property type="term" value="F:hydrolase activity"/>
    <property type="evidence" value="ECO:0007669"/>
    <property type="project" value="UniProtKB-KW"/>
</dbReference>
<dbReference type="GO" id="GO:0016747">
    <property type="term" value="F:acyltransferase activity, transferring groups other than amino-acyl groups"/>
    <property type="evidence" value="ECO:0007669"/>
    <property type="project" value="InterPro"/>
</dbReference>
<dbReference type="InterPro" id="IPR020084">
    <property type="entry name" value="NUDIX_hydrolase_CS"/>
</dbReference>
<dbReference type="Pfam" id="PF00583">
    <property type="entry name" value="Acetyltransf_1"/>
    <property type="match status" value="1"/>
</dbReference>
<feature type="domain" description="N-acetyltransferase" evidence="4">
    <location>
        <begin position="201"/>
        <end position="354"/>
    </location>
</feature>
<feature type="domain" description="Nudix hydrolase" evidence="5">
    <location>
        <begin position="19"/>
        <end position="148"/>
    </location>
</feature>
<dbReference type="InterPro" id="IPR016181">
    <property type="entry name" value="Acyl_CoA_acyltransferase"/>
</dbReference>
<dbReference type="InterPro" id="IPR000182">
    <property type="entry name" value="GNAT_dom"/>
</dbReference>
<keyword evidence="2" id="KW-0378">Hydrolase</keyword>
<keyword evidence="6" id="KW-0012">Acyltransferase</keyword>
<dbReference type="PANTHER" id="PTHR43046">
    <property type="entry name" value="GDP-MANNOSE MANNOSYL HYDROLASE"/>
    <property type="match status" value="1"/>
</dbReference>
<dbReference type="InterPro" id="IPR000086">
    <property type="entry name" value="NUDIX_hydrolase_dom"/>
</dbReference>
<dbReference type="RefSeq" id="WP_406831970.1">
    <property type="nucleotide sequence ID" value="NZ_CP157483.1"/>
</dbReference>
<evidence type="ECO:0000259" key="4">
    <source>
        <dbReference type="PROSITE" id="PS51186"/>
    </source>
</evidence>
<organism evidence="6">
    <name type="scientific">Pedococcus sp. KACC 23699</name>
    <dbReference type="NCBI Taxonomy" id="3149228"/>
    <lineage>
        <taxon>Bacteria</taxon>
        <taxon>Bacillati</taxon>
        <taxon>Actinomycetota</taxon>
        <taxon>Actinomycetes</taxon>
        <taxon>Micrococcales</taxon>
        <taxon>Intrasporangiaceae</taxon>
        <taxon>Pedococcus</taxon>
    </lineage>
</organism>
<dbReference type="AlphaFoldDB" id="A0AAU7JX74"/>
<dbReference type="CDD" id="cd04301">
    <property type="entry name" value="NAT_SF"/>
    <property type="match status" value="1"/>
</dbReference>
<dbReference type="PROSITE" id="PS51186">
    <property type="entry name" value="GNAT"/>
    <property type="match status" value="1"/>
</dbReference>
<keyword evidence="6" id="KW-0808">Transferase</keyword>
<dbReference type="PANTHER" id="PTHR43046:SF16">
    <property type="entry name" value="ADP-RIBOSE PYROPHOSPHATASE YJHB-RELATED"/>
    <property type="match status" value="1"/>
</dbReference>
<dbReference type="PROSITE" id="PS00893">
    <property type="entry name" value="NUDIX_BOX"/>
    <property type="match status" value="1"/>
</dbReference>
<feature type="compositionally biased region" description="Polar residues" evidence="3">
    <location>
        <begin position="360"/>
        <end position="370"/>
    </location>
</feature>
<dbReference type="CDD" id="cd18879">
    <property type="entry name" value="NUDIX_Hydrolase"/>
    <property type="match status" value="1"/>
</dbReference>
<gene>
    <name evidence="6" type="ORF">ABEG17_03865</name>
</gene>
<dbReference type="SUPFAM" id="SSF55811">
    <property type="entry name" value="Nudix"/>
    <property type="match status" value="1"/>
</dbReference>
<evidence type="ECO:0000259" key="5">
    <source>
        <dbReference type="PROSITE" id="PS51462"/>
    </source>
</evidence>